<gene>
    <name evidence="2" type="primary">petD</name>
</gene>
<dbReference type="RefSeq" id="YP_009497688.1">
    <property type="nucleotide sequence ID" value="NC_038009.1"/>
</dbReference>
<dbReference type="GeneID" id="36960508"/>
<keyword evidence="2" id="KW-0934">Plastid</keyword>
<feature type="region of interest" description="Disordered" evidence="1">
    <location>
        <begin position="107"/>
        <end position="138"/>
    </location>
</feature>
<evidence type="ECO:0000256" key="1">
    <source>
        <dbReference type="SAM" id="MobiDB-lite"/>
    </source>
</evidence>
<evidence type="ECO:0000313" key="2">
    <source>
        <dbReference type="EMBL" id="AWT40401.1"/>
    </source>
</evidence>
<name>A0A2U9NTE3_9STRA</name>
<dbReference type="AlphaFoldDB" id="A0A2U9NTE3"/>
<protein>
    <submittedName>
        <fullName evidence="2">Cytochrome b6/f complex subunit IV</fullName>
    </submittedName>
</protein>
<organism evidence="2">
    <name type="scientific">Acanthoceras zachariasii</name>
    <dbReference type="NCBI Taxonomy" id="451788"/>
    <lineage>
        <taxon>Eukaryota</taxon>
        <taxon>Sar</taxon>
        <taxon>Stramenopiles</taxon>
        <taxon>Ochrophyta</taxon>
        <taxon>Bacillariophyta</taxon>
        <taxon>Coscinodiscophyceae</taxon>
        <taxon>Chaetocerotophycidae</taxon>
        <taxon>Chaetocerotales</taxon>
        <taxon>Acanthocerataceae</taxon>
        <taxon>Acanthoceras</taxon>
    </lineage>
</organism>
<sequence>MLIYYQKPKDTALSIGKQAPIPNQTAKINPRIKTKLAIGRRNGFWNLFTFSIKGTVANPKGTAAIASTPNNLFGKTLNKLNVGKKYHSGKISNGVLNGSAGSPNCVGDITPKPIQQANVPKIQTGKTYNKSFGHAGSP</sequence>
<accession>A0A2U9NTE3</accession>
<reference evidence="2" key="1">
    <citation type="journal article" date="2018" name="Adv. Bot. Res.">
        <title>Evolution of the Plastid Genomes in Diatoms.</title>
        <authorList>
            <person name="Yu M."/>
            <person name="Ashworth M.P."/>
            <person name="Hajrah N.H."/>
            <person name="Khiyami M.A."/>
            <person name="Sabir M.J."/>
            <person name="Alhebshi A.M."/>
            <person name="Al-Malki A.L."/>
            <person name="Sabir J.S.M."/>
            <person name="Theriot E.C."/>
            <person name="Jansen R.K."/>
        </authorList>
    </citation>
    <scope>NUCLEOTIDE SEQUENCE</scope>
</reference>
<dbReference type="EMBL" id="MG755808">
    <property type="protein sequence ID" value="AWT40401.1"/>
    <property type="molecule type" value="Genomic_DNA"/>
</dbReference>
<proteinExistence type="predicted"/>
<keyword evidence="2" id="KW-0150">Chloroplast</keyword>
<geneLocation type="chloroplast" evidence="2"/>